<feature type="binding site" evidence="18">
    <location>
        <position position="171"/>
    </location>
    <ligand>
        <name>ATP</name>
        <dbReference type="ChEBI" id="CHEBI:30616"/>
    </ligand>
</feature>
<dbReference type="InterPro" id="IPR005919">
    <property type="entry name" value="Pmev_kin_anim"/>
</dbReference>
<dbReference type="GO" id="GO:0005524">
    <property type="term" value="F:ATP binding"/>
    <property type="evidence" value="ECO:0007669"/>
    <property type="project" value="UniProtKB-KW"/>
</dbReference>
<keyword evidence="14" id="KW-0443">Lipid metabolism</keyword>
<dbReference type="FunFam" id="3.40.50.300:FF:001026">
    <property type="entry name" value="Phosphomevalonate kinase"/>
    <property type="match status" value="1"/>
</dbReference>
<evidence type="ECO:0000256" key="10">
    <source>
        <dbReference type="ARBA" id="ARBA00022778"/>
    </source>
</evidence>
<dbReference type="SUPFAM" id="SSF52540">
    <property type="entry name" value="P-loop containing nucleoside triphosphate hydrolases"/>
    <property type="match status" value="1"/>
</dbReference>
<evidence type="ECO:0000256" key="14">
    <source>
        <dbReference type="ARBA" id="ARBA00023098"/>
    </source>
</evidence>
<proteinExistence type="predicted"/>
<evidence type="ECO:0000256" key="18">
    <source>
        <dbReference type="PIRSR" id="PIRSR036639-1"/>
    </source>
</evidence>
<dbReference type="PANTHER" id="PTHR13101">
    <property type="entry name" value="PHOSPHOMEVALONATE KINASE"/>
    <property type="match status" value="1"/>
</dbReference>
<feature type="binding site" evidence="18">
    <location>
        <position position="142"/>
    </location>
    <ligand>
        <name>ATP</name>
        <dbReference type="ChEBI" id="CHEBI:30616"/>
    </ligand>
</feature>
<keyword evidence="12" id="KW-0752">Steroid biosynthesis</keyword>
<name>A0A8K0P740_LADFU</name>
<comment type="subcellular location">
    <subcellularLocation>
        <location evidence="1">Cytoplasm</location>
        <location evidence="1">Cytosol</location>
    </subcellularLocation>
</comment>
<keyword evidence="9" id="KW-0418">Kinase</keyword>
<evidence type="ECO:0000256" key="1">
    <source>
        <dbReference type="ARBA" id="ARBA00004514"/>
    </source>
</evidence>
<evidence type="ECO:0000313" key="19">
    <source>
        <dbReference type="EMBL" id="KAG8234573.1"/>
    </source>
</evidence>
<evidence type="ECO:0000256" key="7">
    <source>
        <dbReference type="ARBA" id="ARBA00022679"/>
    </source>
</evidence>
<dbReference type="Gene3D" id="3.40.50.300">
    <property type="entry name" value="P-loop containing nucleotide triphosphate hydrolases"/>
    <property type="match status" value="1"/>
</dbReference>
<evidence type="ECO:0000256" key="9">
    <source>
        <dbReference type="ARBA" id="ARBA00022777"/>
    </source>
</evidence>
<evidence type="ECO:0000313" key="20">
    <source>
        <dbReference type="Proteomes" id="UP000792457"/>
    </source>
</evidence>
<dbReference type="PANTHER" id="PTHR13101:SF1">
    <property type="entry name" value="PHOSPHOMEVALONATE KINASE"/>
    <property type="match status" value="1"/>
</dbReference>
<dbReference type="GO" id="GO:0004631">
    <property type="term" value="F:phosphomevalonate kinase activity"/>
    <property type="evidence" value="ECO:0007669"/>
    <property type="project" value="UniProtKB-EC"/>
</dbReference>
<evidence type="ECO:0000256" key="17">
    <source>
        <dbReference type="ARBA" id="ARBA00034549"/>
    </source>
</evidence>
<evidence type="ECO:0000256" key="2">
    <source>
        <dbReference type="ARBA" id="ARBA00005017"/>
    </source>
</evidence>
<keyword evidence="8 18" id="KW-0547">Nucleotide-binding</keyword>
<protein>
    <recommendedName>
        <fullName evidence="17">Phosphomevalonate kinase</fullName>
        <ecNumber evidence="3">2.7.4.2</ecNumber>
    </recommendedName>
</protein>
<gene>
    <name evidence="19" type="ORF">J437_LFUL015364</name>
</gene>
<keyword evidence="10" id="KW-0152">Cholesterol biosynthesis</keyword>
<comment type="pathway">
    <text evidence="2">Isoprenoid biosynthesis; isopentenyl diphosphate biosynthesis via mevalonate pathway; isopentenyl diphosphate from (R)-mevalonate: step 2/3.</text>
</comment>
<keyword evidence="7" id="KW-0808">Transferase</keyword>
<reference evidence="19" key="1">
    <citation type="submission" date="2013-04" db="EMBL/GenBank/DDBJ databases">
        <authorList>
            <person name="Qu J."/>
            <person name="Murali S.C."/>
            <person name="Bandaranaike D."/>
            <person name="Bellair M."/>
            <person name="Blankenburg K."/>
            <person name="Chao H."/>
            <person name="Dinh H."/>
            <person name="Doddapaneni H."/>
            <person name="Downs B."/>
            <person name="Dugan-Rocha S."/>
            <person name="Elkadiri S."/>
            <person name="Gnanaolivu R.D."/>
            <person name="Hernandez B."/>
            <person name="Javaid M."/>
            <person name="Jayaseelan J.C."/>
            <person name="Lee S."/>
            <person name="Li M."/>
            <person name="Ming W."/>
            <person name="Munidasa M."/>
            <person name="Muniz J."/>
            <person name="Nguyen L."/>
            <person name="Ongeri F."/>
            <person name="Osuji N."/>
            <person name="Pu L.-L."/>
            <person name="Puazo M."/>
            <person name="Qu C."/>
            <person name="Quiroz J."/>
            <person name="Raj R."/>
            <person name="Weissenberger G."/>
            <person name="Xin Y."/>
            <person name="Zou X."/>
            <person name="Han Y."/>
            <person name="Richards S."/>
            <person name="Worley K."/>
            <person name="Muzny D."/>
            <person name="Gibbs R."/>
        </authorList>
    </citation>
    <scope>NUCLEOTIDE SEQUENCE</scope>
    <source>
        <strain evidence="19">Sampled in the wild</strain>
    </source>
</reference>
<dbReference type="GO" id="GO:0019287">
    <property type="term" value="P:isopentenyl diphosphate biosynthetic process, mevalonate pathway"/>
    <property type="evidence" value="ECO:0007669"/>
    <property type="project" value="UniProtKB-UniPathway"/>
</dbReference>
<keyword evidence="15" id="KW-1207">Sterol metabolism</keyword>
<dbReference type="PIRSF" id="PIRSF036639">
    <property type="entry name" value="PMK_anim"/>
    <property type="match status" value="1"/>
</dbReference>
<evidence type="ECO:0000256" key="12">
    <source>
        <dbReference type="ARBA" id="ARBA00022955"/>
    </source>
</evidence>
<evidence type="ECO:0000256" key="11">
    <source>
        <dbReference type="ARBA" id="ARBA00022840"/>
    </source>
</evidence>
<dbReference type="EMBL" id="KZ308828">
    <property type="protein sequence ID" value="KAG8234573.1"/>
    <property type="molecule type" value="Genomic_DNA"/>
</dbReference>
<dbReference type="EC" id="2.7.4.2" evidence="3"/>
<keyword evidence="13" id="KW-0756">Sterol biosynthesis</keyword>
<keyword evidence="4" id="KW-0963">Cytoplasm</keyword>
<evidence type="ECO:0000256" key="3">
    <source>
        <dbReference type="ARBA" id="ARBA00012958"/>
    </source>
</evidence>
<dbReference type="OrthoDB" id="2401875at2759"/>
<keyword evidence="20" id="KW-1185">Reference proteome</keyword>
<sequence length="194" mass="22650">MSTMSPKCILIFSGKRKCGKDFVTDLLFQRVGLENCALLKLSGPIKKKWAEANNLDFAKLMDSSEYKEIYRAEMNKYGEEMRNKDYGYFCRASIEMYEAEKKAVWIISDARRKTDLKWFKERYDGIVKTIRVQANDEVRKSRGWTYTSGVDDAETECGLDTEETWDWVIQNDGSGTQLDDKLNEIIQWTQENLK</sequence>
<dbReference type="AlphaFoldDB" id="A0A8K0P740"/>
<dbReference type="GO" id="GO:0005829">
    <property type="term" value="C:cytosol"/>
    <property type="evidence" value="ECO:0007669"/>
    <property type="project" value="UniProtKB-SubCell"/>
</dbReference>
<organism evidence="19 20">
    <name type="scientific">Ladona fulva</name>
    <name type="common">Scarce chaser dragonfly</name>
    <name type="synonym">Libellula fulva</name>
    <dbReference type="NCBI Taxonomy" id="123851"/>
    <lineage>
        <taxon>Eukaryota</taxon>
        <taxon>Metazoa</taxon>
        <taxon>Ecdysozoa</taxon>
        <taxon>Arthropoda</taxon>
        <taxon>Hexapoda</taxon>
        <taxon>Insecta</taxon>
        <taxon>Pterygota</taxon>
        <taxon>Palaeoptera</taxon>
        <taxon>Odonata</taxon>
        <taxon>Epiprocta</taxon>
        <taxon>Anisoptera</taxon>
        <taxon>Libelluloidea</taxon>
        <taxon>Libellulidae</taxon>
        <taxon>Ladona</taxon>
    </lineage>
</organism>
<keyword evidence="16" id="KW-0753">Steroid metabolism</keyword>
<dbReference type="GO" id="GO:0006695">
    <property type="term" value="P:cholesterol biosynthetic process"/>
    <property type="evidence" value="ECO:0007669"/>
    <property type="project" value="UniProtKB-KW"/>
</dbReference>
<evidence type="ECO:0000256" key="6">
    <source>
        <dbReference type="ARBA" id="ARBA00022548"/>
    </source>
</evidence>
<evidence type="ECO:0000256" key="13">
    <source>
        <dbReference type="ARBA" id="ARBA00023011"/>
    </source>
</evidence>
<dbReference type="Pfam" id="PF04275">
    <property type="entry name" value="P-mevalo_kinase"/>
    <property type="match status" value="1"/>
</dbReference>
<keyword evidence="6" id="KW-0153">Cholesterol metabolism</keyword>
<evidence type="ECO:0000256" key="5">
    <source>
        <dbReference type="ARBA" id="ARBA00022516"/>
    </source>
</evidence>
<evidence type="ECO:0000256" key="8">
    <source>
        <dbReference type="ARBA" id="ARBA00022741"/>
    </source>
</evidence>
<dbReference type="NCBIfam" id="TIGR01223">
    <property type="entry name" value="Pmev_kin_anim"/>
    <property type="match status" value="1"/>
</dbReference>
<dbReference type="UniPathway" id="UPA00057">
    <property type="reaction ID" value="UER00099"/>
</dbReference>
<comment type="caution">
    <text evidence="19">The sequence shown here is derived from an EMBL/GenBank/DDBJ whole genome shotgun (WGS) entry which is preliminary data.</text>
</comment>
<evidence type="ECO:0000256" key="16">
    <source>
        <dbReference type="ARBA" id="ARBA00023221"/>
    </source>
</evidence>
<feature type="binding site" evidence="18">
    <location>
        <begin position="15"/>
        <end position="21"/>
    </location>
    <ligand>
        <name>ATP</name>
        <dbReference type="ChEBI" id="CHEBI:30616"/>
    </ligand>
</feature>
<reference evidence="19" key="2">
    <citation type="submission" date="2017-10" db="EMBL/GenBank/DDBJ databases">
        <title>Ladona fulva Genome sequencing and assembly.</title>
        <authorList>
            <person name="Murali S."/>
            <person name="Richards S."/>
            <person name="Bandaranaike D."/>
            <person name="Bellair M."/>
            <person name="Blankenburg K."/>
            <person name="Chao H."/>
            <person name="Dinh H."/>
            <person name="Doddapaneni H."/>
            <person name="Dugan-Rocha S."/>
            <person name="Elkadiri S."/>
            <person name="Gnanaolivu R."/>
            <person name="Hernandez B."/>
            <person name="Skinner E."/>
            <person name="Javaid M."/>
            <person name="Lee S."/>
            <person name="Li M."/>
            <person name="Ming W."/>
            <person name="Munidasa M."/>
            <person name="Muniz J."/>
            <person name="Nguyen L."/>
            <person name="Hughes D."/>
            <person name="Osuji N."/>
            <person name="Pu L.-L."/>
            <person name="Puazo M."/>
            <person name="Qu C."/>
            <person name="Quiroz J."/>
            <person name="Raj R."/>
            <person name="Weissenberger G."/>
            <person name="Xin Y."/>
            <person name="Zou X."/>
            <person name="Han Y."/>
            <person name="Worley K."/>
            <person name="Muzny D."/>
            <person name="Gibbs R."/>
        </authorList>
    </citation>
    <scope>NUCLEOTIDE SEQUENCE</scope>
    <source>
        <strain evidence="19">Sampled in the wild</strain>
    </source>
</reference>
<evidence type="ECO:0000256" key="15">
    <source>
        <dbReference type="ARBA" id="ARBA00023166"/>
    </source>
</evidence>
<dbReference type="Proteomes" id="UP000792457">
    <property type="component" value="Unassembled WGS sequence"/>
</dbReference>
<dbReference type="InterPro" id="IPR027417">
    <property type="entry name" value="P-loop_NTPase"/>
</dbReference>
<keyword evidence="5" id="KW-0444">Lipid biosynthesis</keyword>
<accession>A0A8K0P740</accession>
<evidence type="ECO:0000256" key="4">
    <source>
        <dbReference type="ARBA" id="ARBA00022490"/>
    </source>
</evidence>
<keyword evidence="11 18" id="KW-0067">ATP-binding</keyword>